<keyword evidence="1" id="KW-0812">Transmembrane</keyword>
<dbReference type="STRING" id="619304.SAMN05421760_10946"/>
<dbReference type="EMBL" id="FTOE01000009">
    <property type="protein sequence ID" value="SIS96577.1"/>
    <property type="molecule type" value="Genomic_DNA"/>
</dbReference>
<name>A0A1N7NDY3_9GAMM</name>
<gene>
    <name evidence="2" type="ORF">SAMN05421760_10946</name>
</gene>
<protein>
    <submittedName>
        <fullName evidence="2">Uncharacterized protein</fullName>
    </submittedName>
</protein>
<dbReference type="AlphaFoldDB" id="A0A1N7NDY3"/>
<organism evidence="2 3">
    <name type="scientific">Neptunomonas antarctica</name>
    <dbReference type="NCBI Taxonomy" id="619304"/>
    <lineage>
        <taxon>Bacteria</taxon>
        <taxon>Pseudomonadati</taxon>
        <taxon>Pseudomonadota</taxon>
        <taxon>Gammaproteobacteria</taxon>
        <taxon>Oceanospirillales</taxon>
        <taxon>Oceanospirillaceae</taxon>
        <taxon>Neptunomonas</taxon>
    </lineage>
</organism>
<keyword evidence="3" id="KW-1185">Reference proteome</keyword>
<evidence type="ECO:0000313" key="3">
    <source>
        <dbReference type="Proteomes" id="UP000185999"/>
    </source>
</evidence>
<dbReference type="Proteomes" id="UP000185999">
    <property type="component" value="Unassembled WGS sequence"/>
</dbReference>
<sequence>MSQQMSVLLQVSLLKCGVAIDRTSLGFTLLSIVMSFLQRSLLINTFQMIAFGIIVLVGIMQKYYAIRVSIDAEIFAQLVPLITARREVKAGEIESELQDLDSAMLHLGLIKANEGTRSLRDRCQGAFRLFKGQVACLSIQGVLLLGILLVNVFSV</sequence>
<proteinExistence type="predicted"/>
<keyword evidence="1" id="KW-1133">Transmembrane helix</keyword>
<reference evidence="3" key="1">
    <citation type="submission" date="2017-01" db="EMBL/GenBank/DDBJ databases">
        <authorList>
            <person name="Varghese N."/>
            <person name="Submissions S."/>
        </authorList>
    </citation>
    <scope>NUCLEOTIDE SEQUENCE [LARGE SCALE GENOMIC DNA]</scope>
    <source>
        <strain evidence="3">DSM 22306</strain>
    </source>
</reference>
<dbReference type="RefSeq" id="WP_054342105.1">
    <property type="nucleotide sequence ID" value="NZ_FTOE01000009.1"/>
</dbReference>
<evidence type="ECO:0000313" key="2">
    <source>
        <dbReference type="EMBL" id="SIS96577.1"/>
    </source>
</evidence>
<accession>A0A1N7NDY3</accession>
<evidence type="ECO:0000256" key="1">
    <source>
        <dbReference type="SAM" id="Phobius"/>
    </source>
</evidence>
<feature type="transmembrane region" description="Helical" evidence="1">
    <location>
        <begin position="43"/>
        <end position="60"/>
    </location>
</feature>
<feature type="transmembrane region" description="Helical" evidence="1">
    <location>
        <begin position="134"/>
        <end position="153"/>
    </location>
</feature>
<dbReference type="OrthoDB" id="7030137at2"/>
<keyword evidence="1" id="KW-0472">Membrane</keyword>